<proteinExistence type="predicted"/>
<dbReference type="EMBL" id="AE016817">
    <property type="protein sequence ID" value="AAS52129.2"/>
    <property type="molecule type" value="Genomic_DNA"/>
</dbReference>
<sequence>MGQSGRGTPRKRGRPSILKNYGDPMKSPMAYSSLQVQRSAQSFNKPLMRIPAASSAGGKFKTPVRKTREGSGTISFAERGSPPSSSESGGSRGTLRFRSVVVDTPRKGGKESRASSPLTPCDNVFSSASRAPRSSPPAAAESPLRKRPAEQRFKFALSIDESGKACISGVADAITCAPASAGSLLPSVKFDKRRVLGLLRQMSKKPAAGEAAAEVCSAGRPAEPPAPEWPPCSPQPNASAIPLTPRCASVFQFKTGFTPCNVSIDELLRSPQVKTAGDKLLISSYTSPGPYASGIAQDRYVFKVSSGDPLLMNDDDSELLGQVGHDPAELFHAAHSPRRPICFNTPPSWVNVGSPPHSASVLKLDQAQLSKADEQPLGAEPLGGERETPFHYTPLIQQAMSGTFSKYHAPADLHSAAVVVPEMHAAEKRTLPIEYDDARLALKKLIKRE</sequence>
<accession>Q759R4</accession>
<dbReference type="FunCoup" id="Q759R4">
    <property type="interactions" value="158"/>
</dbReference>
<protein>
    <submittedName>
        <fullName evidence="2">ADR209Wp</fullName>
    </submittedName>
</protein>
<evidence type="ECO:0000256" key="1">
    <source>
        <dbReference type="SAM" id="MobiDB-lite"/>
    </source>
</evidence>
<reference evidence="3" key="2">
    <citation type="journal article" date="2013" name="G3 (Bethesda)">
        <title>Genomes of Ashbya fungi isolated from insects reveal four mating-type loci, numerous translocations, lack of transposons, and distinct gene duplications.</title>
        <authorList>
            <person name="Dietrich F.S."/>
            <person name="Voegeli S."/>
            <person name="Kuo S."/>
            <person name="Philippsen P."/>
        </authorList>
    </citation>
    <scope>GENOME REANNOTATION</scope>
    <source>
        <strain evidence="3">ATCC 10895 / CBS 109.51 / FGSC 9923 / NRRL Y-1056</strain>
    </source>
</reference>
<feature type="compositionally biased region" description="Low complexity" evidence="1">
    <location>
        <begin position="78"/>
        <end position="89"/>
    </location>
</feature>
<dbReference type="RefSeq" id="NP_984305.2">
    <property type="nucleotide sequence ID" value="NM_209658.2"/>
</dbReference>
<dbReference type="KEGG" id="ago:AGOS_ADR209W"/>
<dbReference type="GeneID" id="4620467"/>
<dbReference type="InParanoid" id="Q759R4"/>
<organism evidence="2 3">
    <name type="scientific">Eremothecium gossypii (strain ATCC 10895 / CBS 109.51 / FGSC 9923 / NRRL Y-1056)</name>
    <name type="common">Yeast</name>
    <name type="synonym">Ashbya gossypii</name>
    <dbReference type="NCBI Taxonomy" id="284811"/>
    <lineage>
        <taxon>Eukaryota</taxon>
        <taxon>Fungi</taxon>
        <taxon>Dikarya</taxon>
        <taxon>Ascomycota</taxon>
        <taxon>Saccharomycotina</taxon>
        <taxon>Saccharomycetes</taxon>
        <taxon>Saccharomycetales</taxon>
        <taxon>Saccharomycetaceae</taxon>
        <taxon>Eremothecium</taxon>
    </lineage>
</organism>
<dbReference type="Proteomes" id="UP000000591">
    <property type="component" value="Chromosome IV"/>
</dbReference>
<keyword evidence="3" id="KW-1185">Reference proteome</keyword>
<gene>
    <name evidence="2" type="ORF">AGOS_ADR209W</name>
</gene>
<dbReference type="OMA" id="IECTPLI"/>
<evidence type="ECO:0000313" key="3">
    <source>
        <dbReference type="Proteomes" id="UP000000591"/>
    </source>
</evidence>
<name>Q759R4_EREGS</name>
<feature type="region of interest" description="Disordered" evidence="1">
    <location>
        <begin position="1"/>
        <end position="147"/>
    </location>
</feature>
<feature type="compositionally biased region" description="Basic and acidic residues" evidence="1">
    <location>
        <begin position="104"/>
        <end position="113"/>
    </location>
</feature>
<evidence type="ECO:0000313" key="2">
    <source>
        <dbReference type="EMBL" id="AAS52129.2"/>
    </source>
</evidence>
<feature type="compositionally biased region" description="Low complexity" evidence="1">
    <location>
        <begin position="126"/>
        <end position="142"/>
    </location>
</feature>
<dbReference type="OrthoDB" id="4065577at2759"/>
<dbReference type="STRING" id="284811.Q759R4"/>
<dbReference type="HOGENOM" id="CLU_027374_0_0_1"/>
<dbReference type="AlphaFoldDB" id="Q759R4"/>
<reference evidence="2 3" key="1">
    <citation type="journal article" date="2004" name="Science">
        <title>The Ashbya gossypii genome as a tool for mapping the ancient Saccharomyces cerevisiae genome.</title>
        <authorList>
            <person name="Dietrich F.S."/>
            <person name="Voegeli S."/>
            <person name="Brachat S."/>
            <person name="Lerch A."/>
            <person name="Gates K."/>
            <person name="Steiner S."/>
            <person name="Mohr C."/>
            <person name="Pohlmann R."/>
            <person name="Luedi P."/>
            <person name="Choi S."/>
            <person name="Wing R.A."/>
            <person name="Flavier A."/>
            <person name="Gaffney T.D."/>
            <person name="Philippsen P."/>
        </authorList>
    </citation>
    <scope>NUCLEOTIDE SEQUENCE [LARGE SCALE GENOMIC DNA]</scope>
    <source>
        <strain evidence="3">ATCC 10895 / CBS 109.51 / FGSC 9923 / NRRL Y-1056</strain>
    </source>
</reference>
<dbReference type="eggNOG" id="ENOG502QUYM">
    <property type="taxonomic scope" value="Eukaryota"/>
</dbReference>
<feature type="compositionally biased region" description="Polar residues" evidence="1">
    <location>
        <begin position="30"/>
        <end position="44"/>
    </location>
</feature>